<evidence type="ECO:0000313" key="2">
    <source>
        <dbReference type="EMBL" id="KAJ4849266.1"/>
    </source>
</evidence>
<proteinExistence type="predicted"/>
<protein>
    <submittedName>
        <fullName evidence="2">Uncharacterized protein</fullName>
    </submittedName>
</protein>
<evidence type="ECO:0000313" key="3">
    <source>
        <dbReference type="Proteomes" id="UP001141552"/>
    </source>
</evidence>
<organism evidence="2 3">
    <name type="scientific">Turnera subulata</name>
    <dbReference type="NCBI Taxonomy" id="218843"/>
    <lineage>
        <taxon>Eukaryota</taxon>
        <taxon>Viridiplantae</taxon>
        <taxon>Streptophyta</taxon>
        <taxon>Embryophyta</taxon>
        <taxon>Tracheophyta</taxon>
        <taxon>Spermatophyta</taxon>
        <taxon>Magnoliopsida</taxon>
        <taxon>eudicotyledons</taxon>
        <taxon>Gunneridae</taxon>
        <taxon>Pentapetalae</taxon>
        <taxon>rosids</taxon>
        <taxon>fabids</taxon>
        <taxon>Malpighiales</taxon>
        <taxon>Passifloraceae</taxon>
        <taxon>Turnera</taxon>
    </lineage>
</organism>
<keyword evidence="3" id="KW-1185">Reference proteome</keyword>
<dbReference type="AlphaFoldDB" id="A0A9Q0GGC7"/>
<dbReference type="Proteomes" id="UP001141552">
    <property type="component" value="Unassembled WGS sequence"/>
</dbReference>
<feature type="transmembrane region" description="Helical" evidence="1">
    <location>
        <begin position="45"/>
        <end position="63"/>
    </location>
</feature>
<feature type="transmembrane region" description="Helical" evidence="1">
    <location>
        <begin position="146"/>
        <end position="165"/>
    </location>
</feature>
<name>A0A9Q0GGC7_9ROSI</name>
<feature type="transmembrane region" description="Helical" evidence="1">
    <location>
        <begin position="75"/>
        <end position="95"/>
    </location>
</feature>
<accession>A0A9Q0GGC7</accession>
<comment type="caution">
    <text evidence="2">The sequence shown here is derived from an EMBL/GenBank/DDBJ whole genome shotgun (WGS) entry which is preliminary data.</text>
</comment>
<keyword evidence="1" id="KW-0812">Transmembrane</keyword>
<keyword evidence="1" id="KW-1133">Transmembrane helix</keyword>
<keyword evidence="1" id="KW-0472">Membrane</keyword>
<reference evidence="2" key="2">
    <citation type="journal article" date="2023" name="Plants (Basel)">
        <title>Annotation of the Turnera subulata (Passifloraceae) Draft Genome Reveals the S-Locus Evolved after the Divergence of Turneroideae from Passifloroideae in a Stepwise Manner.</title>
        <authorList>
            <person name="Henning P.M."/>
            <person name="Roalson E.H."/>
            <person name="Mir W."/>
            <person name="McCubbin A.G."/>
            <person name="Shore J.S."/>
        </authorList>
    </citation>
    <scope>NUCLEOTIDE SEQUENCE</scope>
    <source>
        <strain evidence="2">F60SS</strain>
    </source>
</reference>
<sequence>MIRMTSTIIYPQHISLKEKKKKKKTCGRHGFEMPLTGRETRVTKLILMVFFFPVPSLILSLPREFVHAVFPSHPFILQLFWLVAVAVAGITSMLALRFQHKQISSSLAFLARVSATSFLLLTINYFMSDGIAAAGERIAFLGNDMIFMAVLLTTLVTSVLTQVYFGGA</sequence>
<feature type="transmembrane region" description="Helical" evidence="1">
    <location>
        <begin position="107"/>
        <end position="126"/>
    </location>
</feature>
<reference evidence="2" key="1">
    <citation type="submission" date="2022-02" db="EMBL/GenBank/DDBJ databases">
        <authorList>
            <person name="Henning P.M."/>
            <person name="McCubbin A.G."/>
            <person name="Shore J.S."/>
        </authorList>
    </citation>
    <scope>NUCLEOTIDE SEQUENCE</scope>
    <source>
        <strain evidence="2">F60SS</strain>
        <tissue evidence="2">Leaves</tissue>
    </source>
</reference>
<evidence type="ECO:0000256" key="1">
    <source>
        <dbReference type="SAM" id="Phobius"/>
    </source>
</evidence>
<gene>
    <name evidence="2" type="ORF">Tsubulata_018521</name>
</gene>
<dbReference type="EMBL" id="JAKUCV010000657">
    <property type="protein sequence ID" value="KAJ4849266.1"/>
    <property type="molecule type" value="Genomic_DNA"/>
</dbReference>